<organism evidence="8 9">
    <name type="scientific">Aquincola agrisoli</name>
    <dbReference type="NCBI Taxonomy" id="3119538"/>
    <lineage>
        <taxon>Bacteria</taxon>
        <taxon>Pseudomonadati</taxon>
        <taxon>Pseudomonadota</taxon>
        <taxon>Betaproteobacteria</taxon>
        <taxon>Burkholderiales</taxon>
        <taxon>Sphaerotilaceae</taxon>
        <taxon>Aquincola</taxon>
    </lineage>
</organism>
<feature type="transmembrane region" description="Helical" evidence="7">
    <location>
        <begin position="134"/>
        <end position="156"/>
    </location>
</feature>
<feature type="transmembrane region" description="Helical" evidence="7">
    <location>
        <begin position="72"/>
        <end position="94"/>
    </location>
</feature>
<accession>A0AAW9QFT9</accession>
<keyword evidence="5 7" id="KW-0472">Membrane</keyword>
<evidence type="ECO:0000256" key="6">
    <source>
        <dbReference type="SAM" id="MobiDB-lite"/>
    </source>
</evidence>
<evidence type="ECO:0000313" key="9">
    <source>
        <dbReference type="Proteomes" id="UP001336250"/>
    </source>
</evidence>
<evidence type="ECO:0000313" key="8">
    <source>
        <dbReference type="EMBL" id="MEF7614247.1"/>
    </source>
</evidence>
<sequence>MSERSDRSDKWADTGRDEVDEQQVKSLSPEEARAWRERHPAISPWRVVRVQVLVGLTFAVVAVAFARESNVFWSALYGAGVVVIPGAVMARGLTSRLSTGAPGSGAVGFMVWELVKLLVSVAMLVLAPKLLPHLSWPALLVAMVVCLKTYWVALLWRGR</sequence>
<dbReference type="EMBL" id="JAZIBG010000023">
    <property type="protein sequence ID" value="MEF7614247.1"/>
    <property type="molecule type" value="Genomic_DNA"/>
</dbReference>
<evidence type="ECO:0000256" key="1">
    <source>
        <dbReference type="ARBA" id="ARBA00004651"/>
    </source>
</evidence>
<feature type="region of interest" description="Disordered" evidence="6">
    <location>
        <begin position="1"/>
        <end position="32"/>
    </location>
</feature>
<keyword evidence="2" id="KW-1003">Cell membrane</keyword>
<evidence type="ECO:0000256" key="5">
    <source>
        <dbReference type="ARBA" id="ARBA00023136"/>
    </source>
</evidence>
<dbReference type="GO" id="GO:0005886">
    <property type="term" value="C:plasma membrane"/>
    <property type="evidence" value="ECO:0007669"/>
    <property type="project" value="UniProtKB-SubCell"/>
</dbReference>
<comment type="subcellular location">
    <subcellularLocation>
        <location evidence="1">Cell membrane</location>
        <topology evidence="1">Multi-pass membrane protein</topology>
    </subcellularLocation>
</comment>
<feature type="compositionally biased region" description="Basic and acidic residues" evidence="6">
    <location>
        <begin position="1"/>
        <end position="17"/>
    </location>
</feature>
<evidence type="ECO:0000256" key="2">
    <source>
        <dbReference type="ARBA" id="ARBA00022475"/>
    </source>
</evidence>
<feature type="transmembrane region" description="Helical" evidence="7">
    <location>
        <begin position="106"/>
        <end position="128"/>
    </location>
</feature>
<dbReference type="Proteomes" id="UP001336250">
    <property type="component" value="Unassembled WGS sequence"/>
</dbReference>
<evidence type="ECO:0000256" key="3">
    <source>
        <dbReference type="ARBA" id="ARBA00022692"/>
    </source>
</evidence>
<reference evidence="8 9" key="1">
    <citation type="submission" date="2024-02" db="EMBL/GenBank/DDBJ databases">
        <title>Genome sequence of Aquincola sp. MAHUQ-54.</title>
        <authorList>
            <person name="Huq M.A."/>
        </authorList>
    </citation>
    <scope>NUCLEOTIDE SEQUENCE [LARGE SCALE GENOMIC DNA]</scope>
    <source>
        <strain evidence="8 9">MAHUQ-54</strain>
    </source>
</reference>
<dbReference type="RefSeq" id="WP_332289209.1">
    <property type="nucleotide sequence ID" value="NZ_JAZIBG010000023.1"/>
</dbReference>
<dbReference type="InterPro" id="IPR005598">
    <property type="entry name" value="ATP_synth_I"/>
</dbReference>
<feature type="transmembrane region" description="Helical" evidence="7">
    <location>
        <begin position="47"/>
        <end position="66"/>
    </location>
</feature>
<keyword evidence="4 7" id="KW-1133">Transmembrane helix</keyword>
<evidence type="ECO:0000256" key="7">
    <source>
        <dbReference type="SAM" id="Phobius"/>
    </source>
</evidence>
<keyword evidence="3 7" id="KW-0812">Transmembrane</keyword>
<gene>
    <name evidence="8" type="ORF">V4F39_10035</name>
</gene>
<protein>
    <submittedName>
        <fullName evidence="8">ATP synthase subunit I</fullName>
    </submittedName>
</protein>
<evidence type="ECO:0000256" key="4">
    <source>
        <dbReference type="ARBA" id="ARBA00022989"/>
    </source>
</evidence>
<name>A0AAW9QFT9_9BURK</name>
<dbReference type="Pfam" id="PF03899">
    <property type="entry name" value="ATP-synt_I"/>
    <property type="match status" value="1"/>
</dbReference>
<keyword evidence="9" id="KW-1185">Reference proteome</keyword>
<proteinExistence type="predicted"/>
<dbReference type="AlphaFoldDB" id="A0AAW9QFT9"/>
<comment type="caution">
    <text evidence="8">The sequence shown here is derived from an EMBL/GenBank/DDBJ whole genome shotgun (WGS) entry which is preliminary data.</text>
</comment>